<comment type="caution">
    <text evidence="2">The sequence shown here is derived from an EMBL/GenBank/DDBJ whole genome shotgun (WGS) entry which is preliminary data.</text>
</comment>
<dbReference type="AlphaFoldDB" id="A0A0R2AGU5"/>
<gene>
    <name evidence="2" type="ORF">FC14_GL002018</name>
</gene>
<feature type="transmembrane region" description="Helical" evidence="1">
    <location>
        <begin position="65"/>
        <end position="85"/>
    </location>
</feature>
<dbReference type="RefSeq" id="WP_056975600.1">
    <property type="nucleotide sequence ID" value="NZ_AYYP01000001.1"/>
</dbReference>
<feature type="transmembrane region" description="Helical" evidence="1">
    <location>
        <begin position="285"/>
        <end position="303"/>
    </location>
</feature>
<keyword evidence="3" id="KW-1185">Reference proteome</keyword>
<dbReference type="Proteomes" id="UP000051008">
    <property type="component" value="Unassembled WGS sequence"/>
</dbReference>
<evidence type="ECO:0000256" key="1">
    <source>
        <dbReference type="SAM" id="Phobius"/>
    </source>
</evidence>
<feature type="transmembrane region" description="Helical" evidence="1">
    <location>
        <begin position="156"/>
        <end position="176"/>
    </location>
</feature>
<evidence type="ECO:0000313" key="3">
    <source>
        <dbReference type="Proteomes" id="UP000051008"/>
    </source>
</evidence>
<sequence>MSLLILLPIGMGLLLGTQTAINSRLRAFIGSPYIASAISFTVGTLFLLSLTAIKEGLHLSISGPFWAWLGGLLGTIALTTNILLFPKLGSVQTAVLPIFGQIFASLIIDQYGLFASVQTKLTWIKLLGLLLVLAGVLLTVVEKNSSNQRPGHVKGLLAWQLAGILAGMLGACQIAINGHLGQIQHSSLVAASYSFASGAIILWLVCLFKRHSFTSVKATFEQGPRYWWIWLGGFFGALYVFGSAFLVTKIGTSQIVIFALFGQLSASALIEHFGLLESQPKPVHFQKICGLILLFIGVIITKLV</sequence>
<accession>A0A0R2AGU5</accession>
<dbReference type="GO" id="GO:0005886">
    <property type="term" value="C:plasma membrane"/>
    <property type="evidence" value="ECO:0007669"/>
    <property type="project" value="TreeGrafter"/>
</dbReference>
<evidence type="ECO:0000313" key="2">
    <source>
        <dbReference type="EMBL" id="KRM66513.1"/>
    </source>
</evidence>
<keyword evidence="1" id="KW-0472">Membrane</keyword>
<feature type="transmembrane region" description="Helical" evidence="1">
    <location>
        <begin position="123"/>
        <end position="141"/>
    </location>
</feature>
<dbReference type="Pfam" id="PF04657">
    <property type="entry name" value="DMT_YdcZ"/>
    <property type="match status" value="2"/>
</dbReference>
<feature type="transmembrane region" description="Helical" evidence="1">
    <location>
        <begin position="255"/>
        <end position="273"/>
    </location>
</feature>
<keyword evidence="1" id="KW-1133">Transmembrane helix</keyword>
<protein>
    <recommendedName>
        <fullName evidence="4">Integral membrane protein</fullName>
    </recommendedName>
</protein>
<dbReference type="OrthoDB" id="7864805at2"/>
<evidence type="ECO:0008006" key="4">
    <source>
        <dbReference type="Google" id="ProtNLM"/>
    </source>
</evidence>
<keyword evidence="1" id="KW-0812">Transmembrane</keyword>
<name>A0A0R2AGU5_9LACO</name>
<reference evidence="2 3" key="1">
    <citation type="journal article" date="2015" name="Genome Announc.">
        <title>Expanding the biotechnology potential of lactobacilli through comparative genomics of 213 strains and associated genera.</title>
        <authorList>
            <person name="Sun Z."/>
            <person name="Harris H.M."/>
            <person name="McCann A."/>
            <person name="Guo C."/>
            <person name="Argimon S."/>
            <person name="Zhang W."/>
            <person name="Yang X."/>
            <person name="Jeffery I.B."/>
            <person name="Cooney J.C."/>
            <person name="Kagawa T.F."/>
            <person name="Liu W."/>
            <person name="Song Y."/>
            <person name="Salvetti E."/>
            <person name="Wrobel A."/>
            <person name="Rasinkangas P."/>
            <person name="Parkhill J."/>
            <person name="Rea M.C."/>
            <person name="O'Sullivan O."/>
            <person name="Ritari J."/>
            <person name="Douillard F.P."/>
            <person name="Paul Ross R."/>
            <person name="Yang R."/>
            <person name="Briner A.E."/>
            <person name="Felis G.E."/>
            <person name="de Vos W.M."/>
            <person name="Barrangou R."/>
            <person name="Klaenhammer T.R."/>
            <person name="Caufield P.W."/>
            <person name="Cui Y."/>
            <person name="Zhang H."/>
            <person name="O'Toole P.W."/>
        </authorList>
    </citation>
    <scope>NUCLEOTIDE SEQUENCE [LARGE SCALE GENOMIC DNA]</scope>
    <source>
        <strain evidence="2 3">DSM 20509</strain>
    </source>
</reference>
<dbReference type="EMBL" id="AYYP01000001">
    <property type="protein sequence ID" value="KRM66513.1"/>
    <property type="molecule type" value="Genomic_DNA"/>
</dbReference>
<dbReference type="PATRIC" id="fig|1423718.3.peg.2093"/>
<dbReference type="PANTHER" id="PTHR34821:SF2">
    <property type="entry name" value="INNER MEMBRANE PROTEIN YDCZ"/>
    <property type="match status" value="1"/>
</dbReference>
<proteinExistence type="predicted"/>
<organism evidence="2 3">
    <name type="scientific">Ligilactobacillus agilis DSM 20509</name>
    <dbReference type="NCBI Taxonomy" id="1423718"/>
    <lineage>
        <taxon>Bacteria</taxon>
        <taxon>Bacillati</taxon>
        <taxon>Bacillota</taxon>
        <taxon>Bacilli</taxon>
        <taxon>Lactobacillales</taxon>
        <taxon>Lactobacillaceae</taxon>
        <taxon>Ligilactobacillus</taxon>
    </lineage>
</organism>
<feature type="transmembrane region" description="Helical" evidence="1">
    <location>
        <begin position="29"/>
        <end position="53"/>
    </location>
</feature>
<dbReference type="PANTHER" id="PTHR34821">
    <property type="entry name" value="INNER MEMBRANE PROTEIN YDCZ"/>
    <property type="match status" value="1"/>
</dbReference>
<dbReference type="InterPro" id="IPR006750">
    <property type="entry name" value="YdcZ"/>
</dbReference>
<feature type="transmembrane region" description="Helical" evidence="1">
    <location>
        <begin position="188"/>
        <end position="208"/>
    </location>
</feature>
<feature type="transmembrane region" description="Helical" evidence="1">
    <location>
        <begin position="91"/>
        <end position="111"/>
    </location>
</feature>
<feature type="transmembrane region" description="Helical" evidence="1">
    <location>
        <begin position="228"/>
        <end position="248"/>
    </location>
</feature>